<dbReference type="Proteomes" id="UP000069620">
    <property type="component" value="Unassembled WGS sequence"/>
</dbReference>
<dbReference type="AlphaFoldDB" id="A0A100W119"/>
<evidence type="ECO:0000256" key="2">
    <source>
        <dbReference type="SAM" id="SignalP"/>
    </source>
</evidence>
<dbReference type="STRING" id="146020.RMCB_3791"/>
<accession>A0A100W119</accession>
<evidence type="ECO:0000256" key="1">
    <source>
        <dbReference type="SAM" id="MobiDB-lite"/>
    </source>
</evidence>
<proteinExistence type="predicted"/>
<evidence type="ECO:0008006" key="5">
    <source>
        <dbReference type="Google" id="ProtNLM"/>
    </source>
</evidence>
<name>A0A100W119_9MYCO</name>
<keyword evidence="4" id="KW-1185">Reference proteome</keyword>
<gene>
    <name evidence="3" type="ORF">RMCB_3791</name>
</gene>
<dbReference type="EMBL" id="BCSX01000035">
    <property type="protein sequence ID" value="GAS89695.1"/>
    <property type="molecule type" value="Genomic_DNA"/>
</dbReference>
<sequence length="139" mass="13608">MDEMNSRILGVVAIAVAAPAVSLVFSGPAQASSPNVVGQKYGDASSTLSGAGYTPVVRTTVGDRLAWSDCVVTNQVDHTEQPAPNSSGSAVNQTLVSLNCDAAVASAKAPGNSLGSPEGRAAAAAAKTSTTPTPAAPAG</sequence>
<reference evidence="4" key="2">
    <citation type="submission" date="2016-02" db="EMBL/GenBank/DDBJ databases">
        <title>Draft genome sequence of five rapidly growing Mycobacterium species.</title>
        <authorList>
            <person name="Katahira K."/>
            <person name="Gotou Y."/>
            <person name="Iida K."/>
            <person name="Ogura Y."/>
            <person name="Hayashi T."/>
        </authorList>
    </citation>
    <scope>NUCLEOTIDE SEQUENCE [LARGE SCALE GENOMIC DNA]</scope>
    <source>
        <strain evidence="4">JCM15654</strain>
    </source>
</reference>
<reference evidence="4" key="1">
    <citation type="journal article" date="2016" name="Genome Announc.">
        <title>Draft Genome Sequences of Five Rapidly Growing Mycobacterium Species, M. thermoresistibile, M. fortuitum subsp. acetamidolyticum, M. canariasense, M. brisbanense, and M. novocastrense.</title>
        <authorList>
            <person name="Katahira K."/>
            <person name="Ogura Y."/>
            <person name="Gotoh Y."/>
            <person name="Hayashi T."/>
        </authorList>
    </citation>
    <scope>NUCLEOTIDE SEQUENCE [LARGE SCALE GENOMIC DNA]</scope>
    <source>
        <strain evidence="4">JCM15654</strain>
    </source>
</reference>
<feature type="chain" id="PRO_5007089752" description="PASTA domain-containing protein" evidence="2">
    <location>
        <begin position="32"/>
        <end position="139"/>
    </location>
</feature>
<organism evidence="3 4">
    <name type="scientific">Mycolicibacterium brisbanense</name>
    <dbReference type="NCBI Taxonomy" id="146020"/>
    <lineage>
        <taxon>Bacteria</taxon>
        <taxon>Bacillati</taxon>
        <taxon>Actinomycetota</taxon>
        <taxon>Actinomycetes</taxon>
        <taxon>Mycobacteriales</taxon>
        <taxon>Mycobacteriaceae</taxon>
        <taxon>Mycolicibacterium</taxon>
    </lineage>
</organism>
<comment type="caution">
    <text evidence="3">The sequence shown here is derived from an EMBL/GenBank/DDBJ whole genome shotgun (WGS) entry which is preliminary data.</text>
</comment>
<feature type="region of interest" description="Disordered" evidence="1">
    <location>
        <begin position="107"/>
        <end position="139"/>
    </location>
</feature>
<keyword evidence="2" id="KW-0732">Signal</keyword>
<evidence type="ECO:0000313" key="3">
    <source>
        <dbReference type="EMBL" id="GAS89695.1"/>
    </source>
</evidence>
<protein>
    <recommendedName>
        <fullName evidence="5">PASTA domain-containing protein</fullName>
    </recommendedName>
</protein>
<feature type="compositionally biased region" description="Low complexity" evidence="1">
    <location>
        <begin position="121"/>
        <end position="139"/>
    </location>
</feature>
<feature type="signal peptide" evidence="2">
    <location>
        <begin position="1"/>
        <end position="31"/>
    </location>
</feature>
<evidence type="ECO:0000313" key="4">
    <source>
        <dbReference type="Proteomes" id="UP000069620"/>
    </source>
</evidence>